<dbReference type="Gene3D" id="3.50.50.60">
    <property type="entry name" value="FAD/NAD(P)-binding domain"/>
    <property type="match status" value="2"/>
</dbReference>
<evidence type="ECO:0000313" key="13">
    <source>
        <dbReference type="Proteomes" id="UP000006055"/>
    </source>
</evidence>
<dbReference type="GO" id="GO:0047151">
    <property type="term" value="F:tRNA (uracil(54)-C5)-methyltransferase activity, 5,10-methylenetetrahydrofolate-dependent"/>
    <property type="evidence" value="ECO:0007669"/>
    <property type="project" value="UniProtKB-UniRule"/>
</dbReference>
<evidence type="ECO:0000256" key="4">
    <source>
        <dbReference type="ARBA" id="ARBA00022630"/>
    </source>
</evidence>
<dbReference type="Pfam" id="PF01134">
    <property type="entry name" value="GIDA"/>
    <property type="match status" value="1"/>
</dbReference>
<dbReference type="NCBIfam" id="TIGR00137">
    <property type="entry name" value="gid_trmFO"/>
    <property type="match status" value="1"/>
</dbReference>
<dbReference type="GO" id="GO:0005829">
    <property type="term" value="C:cytosol"/>
    <property type="evidence" value="ECO:0007669"/>
    <property type="project" value="TreeGrafter"/>
</dbReference>
<dbReference type="HOGENOM" id="CLU_033057_1_0_7"/>
<keyword evidence="2 10" id="KW-0963">Cytoplasm</keyword>
<feature type="domain" description="MnmG N-terminal" evidence="11">
    <location>
        <begin position="3"/>
        <end position="361"/>
    </location>
</feature>
<evidence type="ECO:0000256" key="1">
    <source>
        <dbReference type="ARBA" id="ARBA00001974"/>
    </source>
</evidence>
<evidence type="ECO:0000256" key="3">
    <source>
        <dbReference type="ARBA" id="ARBA00022603"/>
    </source>
</evidence>
<comment type="subcellular location">
    <subcellularLocation>
        <location evidence="10">Cytoplasm</location>
    </subcellularLocation>
</comment>
<dbReference type="OrthoDB" id="9803114at2"/>
<evidence type="ECO:0000259" key="11">
    <source>
        <dbReference type="Pfam" id="PF01134"/>
    </source>
</evidence>
<keyword evidence="5 10" id="KW-0808">Transferase</keyword>
<comment type="function">
    <text evidence="10">Catalyzes the folate-dependent formation of 5-methyl-uridine at position 54 (M-5-U54) in all tRNAs.</text>
</comment>
<evidence type="ECO:0000256" key="9">
    <source>
        <dbReference type="ARBA" id="ARBA00023027"/>
    </source>
</evidence>
<dbReference type="STRING" id="706587.Desti_5052"/>
<dbReference type="NCBIfam" id="NF003739">
    <property type="entry name" value="PRK05335.1"/>
    <property type="match status" value="1"/>
</dbReference>
<evidence type="ECO:0000256" key="5">
    <source>
        <dbReference type="ARBA" id="ARBA00022679"/>
    </source>
</evidence>
<keyword evidence="8 10" id="KW-0521">NADP</keyword>
<sequence length="442" mass="48221">MTITIIGGGLAGSEAAWQLAIRGVPVRILEMKPIQYSPAHSSPLFGELVCSNSLRSAEIHTAPGLLKEELRILDSLIIQAADWARVPAGKALAVDRGLFAEFITKKVSEHPLVTIEHREVTRVPGSEEGITIIASGPLTSDALAGDICRLLRADGLSFYDAIAPIVSAESLDGDKLFKASRYDESEGDYLNAPMDESLYRAFVKEIVSARKVDPYPFEQIPHFEGCLPVEVLASRGPETLAFGPMKPVGLKDPRTGERPYAVVQLRAENKEASMYNLVGFQTKMTYGEQERIFRMIPGLEQAEFIRLGSVHRNTYLDAPRLLDAYSRARTASHVFFAGQITGVEGYIESTASGLAIALMAGLIRAGLAPDTPPTDTAVGGLLEHTRNCPLKRFEPMNVNFGIIDPAPKGCPKKLRKEAVAKRAISSIQQWKAHIDELWGFVG</sequence>
<keyword evidence="7 10" id="KW-0274">FAD</keyword>
<keyword evidence="3 10" id="KW-0489">Methyltransferase</keyword>
<dbReference type="GO" id="GO:0002098">
    <property type="term" value="P:tRNA wobble uridine modification"/>
    <property type="evidence" value="ECO:0007669"/>
    <property type="project" value="TreeGrafter"/>
</dbReference>
<dbReference type="PANTHER" id="PTHR11806">
    <property type="entry name" value="GLUCOSE INHIBITED DIVISION PROTEIN A"/>
    <property type="match status" value="1"/>
</dbReference>
<dbReference type="InterPro" id="IPR002218">
    <property type="entry name" value="MnmG-rel"/>
</dbReference>
<dbReference type="GO" id="GO:0050660">
    <property type="term" value="F:flavin adenine dinucleotide binding"/>
    <property type="evidence" value="ECO:0007669"/>
    <property type="project" value="UniProtKB-UniRule"/>
</dbReference>
<protein>
    <recommendedName>
        <fullName evidence="10">Methylenetetrahydrofolate--tRNA-(uracil-5-)-methyltransferase TrmFO</fullName>
        <ecNumber evidence="10">2.1.1.74</ecNumber>
    </recommendedName>
    <alternativeName>
        <fullName evidence="10">Folate-dependent tRNA (uracil-5-)-methyltransferase</fullName>
    </alternativeName>
    <alternativeName>
        <fullName evidence="10">Folate-dependent tRNA(M-5-U54)-methyltransferase</fullName>
    </alternativeName>
</protein>
<dbReference type="GO" id="GO:0030488">
    <property type="term" value="P:tRNA methylation"/>
    <property type="evidence" value="ECO:0007669"/>
    <property type="project" value="TreeGrafter"/>
</dbReference>
<dbReference type="HAMAP" id="MF_01037">
    <property type="entry name" value="TrmFO"/>
    <property type="match status" value="1"/>
</dbReference>
<dbReference type="PANTHER" id="PTHR11806:SF2">
    <property type="entry name" value="METHYLENETETRAHYDROFOLATE--TRNA-(URACIL-5-)-METHYLTRANSFERASE TRMFO"/>
    <property type="match status" value="1"/>
</dbReference>
<comment type="catalytic activity">
    <reaction evidence="10">
        <text>uridine(54) in tRNA + (6R)-5,10-methylene-5,6,7,8-tetrahydrofolate + NADH + H(+) = 5-methyluridine(54) in tRNA + (6S)-5,6,7,8-tetrahydrofolate + NAD(+)</text>
        <dbReference type="Rhea" id="RHEA:16873"/>
        <dbReference type="Rhea" id="RHEA-COMP:10167"/>
        <dbReference type="Rhea" id="RHEA-COMP:10193"/>
        <dbReference type="ChEBI" id="CHEBI:15378"/>
        <dbReference type="ChEBI" id="CHEBI:15636"/>
        <dbReference type="ChEBI" id="CHEBI:57453"/>
        <dbReference type="ChEBI" id="CHEBI:57540"/>
        <dbReference type="ChEBI" id="CHEBI:57945"/>
        <dbReference type="ChEBI" id="CHEBI:65315"/>
        <dbReference type="ChEBI" id="CHEBI:74447"/>
        <dbReference type="EC" id="2.1.1.74"/>
    </reaction>
</comment>
<dbReference type="AlphaFoldDB" id="I4CDM1"/>
<evidence type="ECO:0000313" key="12">
    <source>
        <dbReference type="EMBL" id="AFM27662.1"/>
    </source>
</evidence>
<keyword evidence="9 10" id="KW-0520">NAD</keyword>
<keyword evidence="13" id="KW-1185">Reference proteome</keyword>
<comment type="similarity">
    <text evidence="10">Belongs to the MnmG family. TrmFO subfamily.</text>
</comment>
<evidence type="ECO:0000256" key="8">
    <source>
        <dbReference type="ARBA" id="ARBA00022857"/>
    </source>
</evidence>
<proteinExistence type="inferred from homology"/>
<evidence type="ECO:0000256" key="7">
    <source>
        <dbReference type="ARBA" id="ARBA00022827"/>
    </source>
</evidence>
<comment type="catalytic activity">
    <reaction evidence="10">
        <text>uridine(54) in tRNA + (6R)-5,10-methylene-5,6,7,8-tetrahydrofolate + NADPH + H(+) = 5-methyluridine(54) in tRNA + (6S)-5,6,7,8-tetrahydrofolate + NADP(+)</text>
        <dbReference type="Rhea" id="RHEA:62372"/>
        <dbReference type="Rhea" id="RHEA-COMP:10167"/>
        <dbReference type="Rhea" id="RHEA-COMP:10193"/>
        <dbReference type="ChEBI" id="CHEBI:15378"/>
        <dbReference type="ChEBI" id="CHEBI:15636"/>
        <dbReference type="ChEBI" id="CHEBI:57453"/>
        <dbReference type="ChEBI" id="CHEBI:57783"/>
        <dbReference type="ChEBI" id="CHEBI:58349"/>
        <dbReference type="ChEBI" id="CHEBI:65315"/>
        <dbReference type="ChEBI" id="CHEBI:74447"/>
        <dbReference type="EC" id="2.1.1.74"/>
    </reaction>
</comment>
<dbReference type="EMBL" id="CP003360">
    <property type="protein sequence ID" value="AFM27662.1"/>
    <property type="molecule type" value="Genomic_DNA"/>
</dbReference>
<dbReference type="InterPro" id="IPR036188">
    <property type="entry name" value="FAD/NAD-bd_sf"/>
</dbReference>
<dbReference type="RefSeq" id="WP_014812765.1">
    <property type="nucleotide sequence ID" value="NC_018025.1"/>
</dbReference>
<reference evidence="13" key="1">
    <citation type="submission" date="2012-06" db="EMBL/GenBank/DDBJ databases">
        <title>Complete sequence of chromosome of Desulfomonile tiedjei DSM 6799.</title>
        <authorList>
            <person name="Lucas S."/>
            <person name="Copeland A."/>
            <person name="Lapidus A."/>
            <person name="Glavina del Rio T."/>
            <person name="Dalin E."/>
            <person name="Tice H."/>
            <person name="Bruce D."/>
            <person name="Goodwin L."/>
            <person name="Pitluck S."/>
            <person name="Peters L."/>
            <person name="Ovchinnikova G."/>
            <person name="Zeytun A."/>
            <person name="Lu M."/>
            <person name="Kyrpides N."/>
            <person name="Mavromatis K."/>
            <person name="Ivanova N."/>
            <person name="Brettin T."/>
            <person name="Detter J.C."/>
            <person name="Han C."/>
            <person name="Larimer F."/>
            <person name="Land M."/>
            <person name="Hauser L."/>
            <person name="Markowitz V."/>
            <person name="Cheng J.-F."/>
            <person name="Hugenholtz P."/>
            <person name="Woyke T."/>
            <person name="Wu D."/>
            <person name="Spring S."/>
            <person name="Schroeder M."/>
            <person name="Brambilla E."/>
            <person name="Klenk H.-P."/>
            <person name="Eisen J.A."/>
        </authorList>
    </citation>
    <scope>NUCLEOTIDE SEQUENCE [LARGE SCALE GENOMIC DNA]</scope>
    <source>
        <strain evidence="13">ATCC 49306 / DSM 6799 / DCB-1</strain>
    </source>
</reference>
<dbReference type="KEGG" id="dti:Desti_5052"/>
<dbReference type="Proteomes" id="UP000006055">
    <property type="component" value="Chromosome"/>
</dbReference>
<dbReference type="InterPro" id="IPR040131">
    <property type="entry name" value="MnmG_N"/>
</dbReference>
<evidence type="ECO:0000256" key="2">
    <source>
        <dbReference type="ARBA" id="ARBA00022490"/>
    </source>
</evidence>
<evidence type="ECO:0000256" key="6">
    <source>
        <dbReference type="ARBA" id="ARBA00022694"/>
    </source>
</evidence>
<dbReference type="EC" id="2.1.1.74" evidence="10"/>
<dbReference type="SUPFAM" id="SSF51905">
    <property type="entry name" value="FAD/NAD(P)-binding domain"/>
    <property type="match status" value="1"/>
</dbReference>
<gene>
    <name evidence="10" type="primary">trmFO</name>
    <name evidence="12" type="ordered locus">Desti_5052</name>
</gene>
<keyword evidence="6 10" id="KW-0819">tRNA processing</keyword>
<comment type="cofactor">
    <cofactor evidence="1 10">
        <name>FAD</name>
        <dbReference type="ChEBI" id="CHEBI:57692"/>
    </cofactor>
</comment>
<dbReference type="eggNOG" id="COG1206">
    <property type="taxonomic scope" value="Bacteria"/>
</dbReference>
<organism evidence="12 13">
    <name type="scientific">Desulfomonile tiedjei (strain ATCC 49306 / DSM 6799 / DCB-1)</name>
    <dbReference type="NCBI Taxonomy" id="706587"/>
    <lineage>
        <taxon>Bacteria</taxon>
        <taxon>Pseudomonadati</taxon>
        <taxon>Thermodesulfobacteriota</taxon>
        <taxon>Desulfomonilia</taxon>
        <taxon>Desulfomonilales</taxon>
        <taxon>Desulfomonilaceae</taxon>
        <taxon>Desulfomonile</taxon>
    </lineage>
</organism>
<evidence type="ECO:0000256" key="10">
    <source>
        <dbReference type="HAMAP-Rule" id="MF_01037"/>
    </source>
</evidence>
<dbReference type="InterPro" id="IPR004417">
    <property type="entry name" value="TrmFO"/>
</dbReference>
<feature type="binding site" evidence="10">
    <location>
        <begin position="7"/>
        <end position="12"/>
    </location>
    <ligand>
        <name>FAD</name>
        <dbReference type="ChEBI" id="CHEBI:57692"/>
    </ligand>
</feature>
<accession>I4CDM1</accession>
<name>I4CDM1_DESTA</name>
<dbReference type="PATRIC" id="fig|706587.4.peg.5720"/>
<keyword evidence="4 10" id="KW-0285">Flavoprotein</keyword>